<protein>
    <recommendedName>
        <fullName evidence="4">Carboxypeptidase-like regulatory domain-containing protein</fullName>
    </recommendedName>
</protein>
<gene>
    <name evidence="2" type="ORF">FAZ19_07015</name>
</gene>
<evidence type="ECO:0000313" key="2">
    <source>
        <dbReference type="EMBL" id="TJY66661.1"/>
    </source>
</evidence>
<keyword evidence="1" id="KW-0732">Signal</keyword>
<dbReference type="Proteomes" id="UP000309872">
    <property type="component" value="Unassembled WGS sequence"/>
</dbReference>
<comment type="caution">
    <text evidence="2">The sequence shown here is derived from an EMBL/GenBank/DDBJ whole genome shotgun (WGS) entry which is preliminary data.</text>
</comment>
<dbReference type="OrthoDB" id="9805434at2"/>
<dbReference type="InterPro" id="IPR008969">
    <property type="entry name" value="CarboxyPept-like_regulatory"/>
</dbReference>
<feature type="signal peptide" evidence="1">
    <location>
        <begin position="1"/>
        <end position="21"/>
    </location>
</feature>
<proteinExistence type="predicted"/>
<name>A0A4U0H4N1_9SPHI</name>
<feature type="chain" id="PRO_5020922885" description="Carboxypeptidase-like regulatory domain-containing protein" evidence="1">
    <location>
        <begin position="22"/>
        <end position="138"/>
    </location>
</feature>
<dbReference type="SUPFAM" id="SSF49464">
    <property type="entry name" value="Carboxypeptidase regulatory domain-like"/>
    <property type="match status" value="1"/>
</dbReference>
<dbReference type="RefSeq" id="WP_136820010.1">
    <property type="nucleotide sequence ID" value="NZ_BMJX01000002.1"/>
</dbReference>
<organism evidence="2 3">
    <name type="scientific">Sphingobacterium alkalisoli</name>
    <dbReference type="NCBI Taxonomy" id="1874115"/>
    <lineage>
        <taxon>Bacteria</taxon>
        <taxon>Pseudomonadati</taxon>
        <taxon>Bacteroidota</taxon>
        <taxon>Sphingobacteriia</taxon>
        <taxon>Sphingobacteriales</taxon>
        <taxon>Sphingobacteriaceae</taxon>
        <taxon>Sphingobacterium</taxon>
    </lineage>
</organism>
<sequence>MKKIVLLFAFFVGLAEFAANAQTARTVYFHVMDYNSVPLAGANLQKKGTSLGATTDMYGNATISPVTSGDIIVVSYIGATTSEVTITSDNYYTVMLDIETGESFFIPLTEYEWNLFQNSSQELRQHIIMNKISFSSKQ</sequence>
<evidence type="ECO:0000256" key="1">
    <source>
        <dbReference type="SAM" id="SignalP"/>
    </source>
</evidence>
<evidence type="ECO:0000313" key="3">
    <source>
        <dbReference type="Proteomes" id="UP000309872"/>
    </source>
</evidence>
<dbReference type="EMBL" id="SUKA01000002">
    <property type="protein sequence ID" value="TJY66661.1"/>
    <property type="molecule type" value="Genomic_DNA"/>
</dbReference>
<dbReference type="AlphaFoldDB" id="A0A4U0H4N1"/>
<dbReference type="Pfam" id="PF13715">
    <property type="entry name" value="CarbopepD_reg_2"/>
    <property type="match status" value="1"/>
</dbReference>
<evidence type="ECO:0008006" key="4">
    <source>
        <dbReference type="Google" id="ProtNLM"/>
    </source>
</evidence>
<reference evidence="2 3" key="1">
    <citation type="submission" date="2019-04" db="EMBL/GenBank/DDBJ databases">
        <title>Sphingobacterium olei sp. nov., isolated from oil-contaminated soil.</title>
        <authorList>
            <person name="Liu B."/>
        </authorList>
    </citation>
    <scope>NUCLEOTIDE SEQUENCE [LARGE SCALE GENOMIC DNA]</scope>
    <source>
        <strain evidence="2 3">Y3L14</strain>
    </source>
</reference>
<accession>A0A4U0H4N1</accession>
<keyword evidence="3" id="KW-1185">Reference proteome</keyword>